<dbReference type="OrthoDB" id="9814402at2"/>
<dbReference type="NCBIfam" id="TIGR02395">
    <property type="entry name" value="rpoN_sigma"/>
    <property type="match status" value="1"/>
</dbReference>
<comment type="similarity">
    <text evidence="1">Belongs to the sigma-54 factor family.</text>
</comment>
<dbReference type="PROSITE" id="PS50044">
    <property type="entry name" value="SIGMA54_3"/>
    <property type="match status" value="1"/>
</dbReference>
<evidence type="ECO:0000259" key="11">
    <source>
        <dbReference type="Pfam" id="PF04963"/>
    </source>
</evidence>
<feature type="region of interest" description="Disordered" evidence="9">
    <location>
        <begin position="50"/>
        <end position="73"/>
    </location>
</feature>
<proteinExistence type="inferred from homology"/>
<dbReference type="PANTHER" id="PTHR32248:SF4">
    <property type="entry name" value="RNA POLYMERASE SIGMA-54 FACTOR"/>
    <property type="match status" value="1"/>
</dbReference>
<sequence length="437" mass="49703">MLPNFKLDQVQTQKLHLTAELKQSIEILQYSALELEQFLHEQAFENPMIEIEDSYGPKPRGSGKRSDSSGDYDRIARLPDRDISLEHWIVSQLLMTRYTDQEYRAVSYLAGNLNESGYLTVDMEEAAHQLELPLPIIEQSLEILHSFDPAGVGSRNAAECLQLQIQRDTDAPPLASGIVANYMEELARGNLNNISRELRVPRSEVESALSYIRKLNPRPCASFGAADAECLVVDAHIFIKPGQQPQIIIKNAKGPKIRLNDHYLKWSEEAEAFSDVRVYVEEKTHAAKRLIRSVEERDRTLQKVISVIVEEQLDFFTGAAGGLKPMILNHVSQKIGMHESTVSRAVRNKYVNTPKGVFELKYFFSSAIQTASDNPESARNVKRRIRLLVDREDKRKPLSDQAIATIFQNEGIQISRRTVAKYRDEERILPSSMRKCR</sequence>
<dbReference type="Gene3D" id="1.10.10.1330">
    <property type="entry name" value="RNA polymerase sigma-54 factor, core-binding domain"/>
    <property type="match status" value="1"/>
</dbReference>
<dbReference type="Proteomes" id="UP000295636">
    <property type="component" value="Unassembled WGS sequence"/>
</dbReference>
<dbReference type="GO" id="GO:0016779">
    <property type="term" value="F:nucleotidyltransferase activity"/>
    <property type="evidence" value="ECO:0007669"/>
    <property type="project" value="UniProtKB-KW"/>
</dbReference>
<dbReference type="Pfam" id="PF04552">
    <property type="entry name" value="Sigma54_DBD"/>
    <property type="match status" value="1"/>
</dbReference>
<evidence type="ECO:0000256" key="9">
    <source>
        <dbReference type="SAM" id="MobiDB-lite"/>
    </source>
</evidence>
<dbReference type="InterPro" id="IPR038709">
    <property type="entry name" value="RpoN_core-bd_sf"/>
</dbReference>
<evidence type="ECO:0000256" key="8">
    <source>
        <dbReference type="ARBA" id="ARBA00023163"/>
    </source>
</evidence>
<evidence type="ECO:0000256" key="4">
    <source>
        <dbReference type="ARBA" id="ARBA00022695"/>
    </source>
</evidence>
<evidence type="ECO:0000256" key="2">
    <source>
        <dbReference type="ARBA" id="ARBA00022478"/>
    </source>
</evidence>
<reference evidence="12 13" key="1">
    <citation type="submission" date="2019-03" db="EMBL/GenBank/DDBJ databases">
        <title>This is whole genome sequence of Paenibacillus sp MS74 strain.</title>
        <authorList>
            <person name="Trinh H.N."/>
        </authorList>
    </citation>
    <scope>NUCLEOTIDE SEQUENCE [LARGE SCALE GENOMIC DNA]</scope>
    <source>
        <strain evidence="12 13">MS74</strain>
    </source>
</reference>
<evidence type="ECO:0000313" key="12">
    <source>
        <dbReference type="EMBL" id="TDF98740.1"/>
    </source>
</evidence>
<organism evidence="12 13">
    <name type="scientific">Paenibacillus piri</name>
    <dbReference type="NCBI Taxonomy" id="2547395"/>
    <lineage>
        <taxon>Bacteria</taxon>
        <taxon>Bacillati</taxon>
        <taxon>Bacillota</taxon>
        <taxon>Bacilli</taxon>
        <taxon>Bacillales</taxon>
        <taxon>Paenibacillaceae</taxon>
        <taxon>Paenibacillus</taxon>
    </lineage>
</organism>
<dbReference type="PRINTS" id="PR00045">
    <property type="entry name" value="SIGMA54FCT"/>
</dbReference>
<dbReference type="PANTHER" id="PTHR32248">
    <property type="entry name" value="RNA POLYMERASE SIGMA-54 FACTOR"/>
    <property type="match status" value="1"/>
</dbReference>
<evidence type="ECO:0000256" key="3">
    <source>
        <dbReference type="ARBA" id="ARBA00022679"/>
    </source>
</evidence>
<name>A0A4R5KUY8_9BACL</name>
<dbReference type="GO" id="GO:0016987">
    <property type="term" value="F:sigma factor activity"/>
    <property type="evidence" value="ECO:0007669"/>
    <property type="project" value="UniProtKB-KW"/>
</dbReference>
<dbReference type="GO" id="GO:0000428">
    <property type="term" value="C:DNA-directed RNA polymerase complex"/>
    <property type="evidence" value="ECO:0007669"/>
    <property type="project" value="UniProtKB-KW"/>
</dbReference>
<feature type="domain" description="RNA polymerase sigma factor 54 DNA-binding" evidence="10">
    <location>
        <begin position="279"/>
        <end position="435"/>
    </location>
</feature>
<dbReference type="Pfam" id="PF04963">
    <property type="entry name" value="Sigma54_CBD"/>
    <property type="match status" value="1"/>
</dbReference>
<dbReference type="GO" id="GO:0001216">
    <property type="term" value="F:DNA-binding transcription activator activity"/>
    <property type="evidence" value="ECO:0007669"/>
    <property type="project" value="InterPro"/>
</dbReference>
<evidence type="ECO:0000256" key="7">
    <source>
        <dbReference type="ARBA" id="ARBA00023125"/>
    </source>
</evidence>
<keyword evidence="13" id="KW-1185">Reference proteome</keyword>
<evidence type="ECO:0000259" key="10">
    <source>
        <dbReference type="Pfam" id="PF04552"/>
    </source>
</evidence>
<dbReference type="AlphaFoldDB" id="A0A4R5KUY8"/>
<keyword evidence="7" id="KW-0238">DNA-binding</keyword>
<evidence type="ECO:0000256" key="6">
    <source>
        <dbReference type="ARBA" id="ARBA00023082"/>
    </source>
</evidence>
<dbReference type="EMBL" id="SMRT01000003">
    <property type="protein sequence ID" value="TDF98740.1"/>
    <property type="molecule type" value="Genomic_DNA"/>
</dbReference>
<feature type="compositionally biased region" description="Basic and acidic residues" evidence="9">
    <location>
        <begin position="64"/>
        <end position="73"/>
    </location>
</feature>
<dbReference type="RefSeq" id="WP_133227083.1">
    <property type="nucleotide sequence ID" value="NZ_SMRT01000003.1"/>
</dbReference>
<protein>
    <submittedName>
        <fullName evidence="12">RNA polymerase factor sigma-54</fullName>
    </submittedName>
</protein>
<evidence type="ECO:0000256" key="1">
    <source>
        <dbReference type="ARBA" id="ARBA00008798"/>
    </source>
</evidence>
<keyword evidence="5" id="KW-0805">Transcription regulation</keyword>
<keyword evidence="3" id="KW-0808">Transferase</keyword>
<dbReference type="PROSITE" id="PS00718">
    <property type="entry name" value="SIGMA54_2"/>
    <property type="match status" value="1"/>
</dbReference>
<keyword evidence="8" id="KW-0804">Transcription</keyword>
<dbReference type="InterPro" id="IPR007046">
    <property type="entry name" value="RNA_pol_sigma_54_core-bd"/>
</dbReference>
<keyword evidence="2" id="KW-0240">DNA-directed RNA polymerase</keyword>
<keyword evidence="6" id="KW-0731">Sigma factor</keyword>
<dbReference type="Gene3D" id="1.10.10.60">
    <property type="entry name" value="Homeodomain-like"/>
    <property type="match status" value="1"/>
</dbReference>
<dbReference type="Pfam" id="PF00309">
    <property type="entry name" value="Sigma54_AID"/>
    <property type="match status" value="1"/>
</dbReference>
<feature type="domain" description="RNA polymerase sigma factor 54 core-binding" evidence="11">
    <location>
        <begin position="80"/>
        <end position="263"/>
    </location>
</feature>
<comment type="caution">
    <text evidence="12">The sequence shown here is derived from an EMBL/GenBank/DDBJ whole genome shotgun (WGS) entry which is preliminary data.</text>
</comment>
<dbReference type="InterPro" id="IPR007634">
    <property type="entry name" value="RNA_pol_sigma_54_DNA-bd"/>
</dbReference>
<keyword evidence="4" id="KW-0548">Nucleotidyltransferase</keyword>
<evidence type="ECO:0000313" key="13">
    <source>
        <dbReference type="Proteomes" id="UP000295636"/>
    </source>
</evidence>
<accession>A0A4R5KUY8</accession>
<gene>
    <name evidence="12" type="primary">rpoN</name>
    <name evidence="12" type="ORF">E1757_09420</name>
</gene>
<evidence type="ECO:0000256" key="5">
    <source>
        <dbReference type="ARBA" id="ARBA00023015"/>
    </source>
</evidence>
<dbReference type="GO" id="GO:0006352">
    <property type="term" value="P:DNA-templated transcription initiation"/>
    <property type="evidence" value="ECO:0007669"/>
    <property type="project" value="InterPro"/>
</dbReference>
<dbReference type="InterPro" id="IPR000394">
    <property type="entry name" value="RNA_pol_sigma_54"/>
</dbReference>
<dbReference type="GO" id="GO:0003677">
    <property type="term" value="F:DNA binding"/>
    <property type="evidence" value="ECO:0007669"/>
    <property type="project" value="UniProtKB-KW"/>
</dbReference>
<dbReference type="PIRSF" id="PIRSF000774">
    <property type="entry name" value="RpoN"/>
    <property type="match status" value="1"/>
</dbReference>